<reference evidence="1" key="1">
    <citation type="journal article" date="2019" name="Sci. Rep.">
        <title>Draft genome of Tanacetum cinerariifolium, the natural source of mosquito coil.</title>
        <authorList>
            <person name="Yamashiro T."/>
            <person name="Shiraishi A."/>
            <person name="Satake H."/>
            <person name="Nakayama K."/>
        </authorList>
    </citation>
    <scope>NUCLEOTIDE SEQUENCE</scope>
</reference>
<protein>
    <submittedName>
        <fullName evidence="1">Uncharacterized protein</fullName>
    </submittedName>
</protein>
<accession>A0A6L2JRS1</accession>
<evidence type="ECO:0000313" key="1">
    <source>
        <dbReference type="EMBL" id="GEU39706.1"/>
    </source>
</evidence>
<proteinExistence type="predicted"/>
<dbReference type="Pfam" id="PF07939">
    <property type="entry name" value="DUF1685"/>
    <property type="match status" value="1"/>
</dbReference>
<dbReference type="PANTHER" id="PTHR31865:SF60">
    <property type="match status" value="1"/>
</dbReference>
<dbReference type="EMBL" id="BKCJ010001208">
    <property type="protein sequence ID" value="GEU39706.1"/>
    <property type="molecule type" value="Genomic_DNA"/>
</dbReference>
<name>A0A6L2JRS1_TANCI</name>
<organism evidence="1">
    <name type="scientific">Tanacetum cinerariifolium</name>
    <name type="common">Dalmatian daisy</name>
    <name type="synonym">Chrysanthemum cinerariifolium</name>
    <dbReference type="NCBI Taxonomy" id="118510"/>
    <lineage>
        <taxon>Eukaryota</taxon>
        <taxon>Viridiplantae</taxon>
        <taxon>Streptophyta</taxon>
        <taxon>Embryophyta</taxon>
        <taxon>Tracheophyta</taxon>
        <taxon>Spermatophyta</taxon>
        <taxon>Magnoliopsida</taxon>
        <taxon>eudicotyledons</taxon>
        <taxon>Gunneridae</taxon>
        <taxon>Pentapetalae</taxon>
        <taxon>asterids</taxon>
        <taxon>campanulids</taxon>
        <taxon>Asterales</taxon>
        <taxon>Asteraceae</taxon>
        <taxon>Asteroideae</taxon>
        <taxon>Anthemideae</taxon>
        <taxon>Anthemidinae</taxon>
        <taxon>Tanacetum</taxon>
    </lineage>
</organism>
<gene>
    <name evidence="1" type="ORF">Tci_011684</name>
</gene>
<dbReference type="InterPro" id="IPR012881">
    <property type="entry name" value="DUF1685"/>
</dbReference>
<comment type="caution">
    <text evidence="1">The sequence shown here is derived from an EMBL/GenBank/DDBJ whole genome shotgun (WGS) entry which is preliminary data.</text>
</comment>
<dbReference type="PANTHER" id="PTHR31865">
    <property type="entry name" value="OSJNBA0071G03.3 PROTEIN"/>
    <property type="match status" value="1"/>
</dbReference>
<sequence>MADSQHTRRILSKQKTWSPDINRVLEWQKLRMKQKSQYKKYCRSKSIDHVREVTDDDVKELTACFDLGFRFDKVDDFDDPKLLDAFPALKMYGAIKQGYSSGGMLSRTSSMSSDSCSSSSSVAASILDPGDDPEKVKMKLKQWAKLVRYSILETSSNNKNVAE</sequence>
<dbReference type="AlphaFoldDB" id="A0A6L2JRS1"/>